<keyword evidence="3" id="KW-1185">Reference proteome</keyword>
<accession>A0A168P5P5</accession>
<name>A0A168P5P5_ABSGL</name>
<gene>
    <name evidence="2" type="primary">ABSGL_07545.1 scaffold 8890</name>
</gene>
<feature type="region of interest" description="Disordered" evidence="1">
    <location>
        <begin position="1"/>
        <end position="32"/>
    </location>
</feature>
<dbReference type="AlphaFoldDB" id="A0A168P5P5"/>
<dbReference type="OrthoDB" id="2274493at2759"/>
<dbReference type="InParanoid" id="A0A168P5P5"/>
<feature type="compositionally biased region" description="Low complexity" evidence="1">
    <location>
        <begin position="82"/>
        <end position="101"/>
    </location>
</feature>
<evidence type="ECO:0000256" key="1">
    <source>
        <dbReference type="SAM" id="MobiDB-lite"/>
    </source>
</evidence>
<dbReference type="Proteomes" id="UP000078561">
    <property type="component" value="Unassembled WGS sequence"/>
</dbReference>
<reference evidence="2" key="1">
    <citation type="submission" date="2016-04" db="EMBL/GenBank/DDBJ databases">
        <authorList>
            <person name="Evans L.H."/>
            <person name="Alamgir A."/>
            <person name="Owens N."/>
            <person name="Weber N.D."/>
            <person name="Virtaneva K."/>
            <person name="Barbian K."/>
            <person name="Babar A."/>
            <person name="Rosenke K."/>
        </authorList>
    </citation>
    <scope>NUCLEOTIDE SEQUENCE [LARGE SCALE GENOMIC DNA]</scope>
    <source>
        <strain evidence="2">CBS 101.48</strain>
    </source>
</reference>
<organism evidence="2">
    <name type="scientific">Absidia glauca</name>
    <name type="common">Pin mould</name>
    <dbReference type="NCBI Taxonomy" id="4829"/>
    <lineage>
        <taxon>Eukaryota</taxon>
        <taxon>Fungi</taxon>
        <taxon>Fungi incertae sedis</taxon>
        <taxon>Mucoromycota</taxon>
        <taxon>Mucoromycotina</taxon>
        <taxon>Mucoromycetes</taxon>
        <taxon>Mucorales</taxon>
        <taxon>Cunninghamellaceae</taxon>
        <taxon>Absidia</taxon>
    </lineage>
</organism>
<evidence type="ECO:0000313" key="2">
    <source>
        <dbReference type="EMBL" id="SAM01796.1"/>
    </source>
</evidence>
<sequence length="166" mass="18665">MHLTNQGSSSSSMIHDRKRKRRGSDGSPLQVRFCTQPSEVIDTYSPVEYDRSGLFPSEPVSLPAKNDNIILTLSFGFVTPLSSCHQPQPQPQLHQPSSPISKNKANKKRPKLSIDTSNIHDGPLYFTNMTTNHQKKEQSHIPEDDHDARVTMENTEMNRRCLVAAV</sequence>
<feature type="compositionally biased region" description="Polar residues" evidence="1">
    <location>
        <begin position="1"/>
        <end position="13"/>
    </location>
</feature>
<feature type="region of interest" description="Disordered" evidence="1">
    <location>
        <begin position="82"/>
        <end position="120"/>
    </location>
</feature>
<dbReference type="EMBL" id="LT553587">
    <property type="protein sequence ID" value="SAM01796.1"/>
    <property type="molecule type" value="Genomic_DNA"/>
</dbReference>
<proteinExistence type="predicted"/>
<evidence type="ECO:0000313" key="3">
    <source>
        <dbReference type="Proteomes" id="UP000078561"/>
    </source>
</evidence>
<protein>
    <submittedName>
        <fullName evidence="2">Uncharacterized protein</fullName>
    </submittedName>
</protein>